<dbReference type="Proteomes" id="UP001341281">
    <property type="component" value="Chromosome 04"/>
</dbReference>
<protein>
    <submittedName>
        <fullName evidence="1">Uncharacterized protein</fullName>
    </submittedName>
</protein>
<keyword evidence="2" id="KW-1185">Reference proteome</keyword>
<reference evidence="1 2" key="1">
    <citation type="submission" date="2024-02" db="EMBL/GenBank/DDBJ databases">
        <title>High-quality chromosome-scale genome assembly of Pensacola bahiagrass (Paspalum notatum Flugge var. saurae).</title>
        <authorList>
            <person name="Vega J.M."/>
            <person name="Podio M."/>
            <person name="Orjuela J."/>
            <person name="Siena L.A."/>
            <person name="Pessino S.C."/>
            <person name="Combes M.C."/>
            <person name="Mariac C."/>
            <person name="Albertini E."/>
            <person name="Pupilli F."/>
            <person name="Ortiz J.P.A."/>
            <person name="Leblanc O."/>
        </authorList>
    </citation>
    <scope>NUCLEOTIDE SEQUENCE [LARGE SCALE GENOMIC DNA]</scope>
    <source>
        <strain evidence="1">R1</strain>
        <tissue evidence="1">Leaf</tissue>
    </source>
</reference>
<evidence type="ECO:0000313" key="2">
    <source>
        <dbReference type="Proteomes" id="UP001341281"/>
    </source>
</evidence>
<accession>A0AAQ3TF53</accession>
<organism evidence="1 2">
    <name type="scientific">Paspalum notatum var. saurae</name>
    <dbReference type="NCBI Taxonomy" id="547442"/>
    <lineage>
        <taxon>Eukaryota</taxon>
        <taxon>Viridiplantae</taxon>
        <taxon>Streptophyta</taxon>
        <taxon>Embryophyta</taxon>
        <taxon>Tracheophyta</taxon>
        <taxon>Spermatophyta</taxon>
        <taxon>Magnoliopsida</taxon>
        <taxon>Liliopsida</taxon>
        <taxon>Poales</taxon>
        <taxon>Poaceae</taxon>
        <taxon>PACMAD clade</taxon>
        <taxon>Panicoideae</taxon>
        <taxon>Andropogonodae</taxon>
        <taxon>Paspaleae</taxon>
        <taxon>Paspalinae</taxon>
        <taxon>Paspalum</taxon>
    </lineage>
</organism>
<dbReference type="AlphaFoldDB" id="A0AAQ3TF53"/>
<evidence type="ECO:0000313" key="1">
    <source>
        <dbReference type="EMBL" id="WVZ72063.1"/>
    </source>
</evidence>
<dbReference type="EMBL" id="CP144748">
    <property type="protein sequence ID" value="WVZ72063.1"/>
    <property type="molecule type" value="Genomic_DNA"/>
</dbReference>
<sequence length="63" mass="6559">MLGRCSCGSSGSLAAVSLVEGRTRDPPCLPLRSAKNATSAVSSLRRPLASAFDENISHRTSGR</sequence>
<name>A0AAQ3TF53_PASNO</name>
<gene>
    <name evidence="1" type="ORF">U9M48_020579</name>
</gene>
<proteinExistence type="predicted"/>